<organism evidence="2 3">
    <name type="scientific">Loxostege sticticalis</name>
    <name type="common">Beet webworm moth</name>
    <dbReference type="NCBI Taxonomy" id="481309"/>
    <lineage>
        <taxon>Eukaryota</taxon>
        <taxon>Metazoa</taxon>
        <taxon>Ecdysozoa</taxon>
        <taxon>Arthropoda</taxon>
        <taxon>Hexapoda</taxon>
        <taxon>Insecta</taxon>
        <taxon>Pterygota</taxon>
        <taxon>Neoptera</taxon>
        <taxon>Endopterygota</taxon>
        <taxon>Lepidoptera</taxon>
        <taxon>Glossata</taxon>
        <taxon>Ditrysia</taxon>
        <taxon>Pyraloidea</taxon>
        <taxon>Crambidae</taxon>
        <taxon>Pyraustinae</taxon>
        <taxon>Loxostege</taxon>
    </lineage>
</organism>
<feature type="compositionally biased region" description="Basic and acidic residues" evidence="1">
    <location>
        <begin position="247"/>
        <end position="257"/>
    </location>
</feature>
<proteinExistence type="predicted"/>
<protein>
    <submittedName>
        <fullName evidence="2">Uncharacterized protein</fullName>
    </submittedName>
</protein>
<feature type="compositionally biased region" description="Basic and acidic residues" evidence="1">
    <location>
        <begin position="306"/>
        <end position="319"/>
    </location>
</feature>
<evidence type="ECO:0000313" key="3">
    <source>
        <dbReference type="Proteomes" id="UP001549920"/>
    </source>
</evidence>
<dbReference type="PANTHER" id="PTHR34239">
    <property type="entry name" value="APPLE DOMAIN-CONTAINING PROTEIN"/>
    <property type="match status" value="1"/>
</dbReference>
<gene>
    <name evidence="2" type="ORF">ABMA27_009071</name>
</gene>
<dbReference type="Proteomes" id="UP001549920">
    <property type="component" value="Unassembled WGS sequence"/>
</dbReference>
<accession>A0ABR3HAB0</accession>
<feature type="region of interest" description="Disordered" evidence="1">
    <location>
        <begin position="247"/>
        <end position="319"/>
    </location>
</feature>
<name>A0ABR3HAB0_LOXSC</name>
<keyword evidence="3" id="KW-1185">Reference proteome</keyword>
<dbReference type="PANTHER" id="PTHR34239:SF2">
    <property type="entry name" value="TRANSPOSABLE ELEMENT P TRANSPOSASE_THAP9 CONSERVED DOMAIN-CONTAINING PROTEIN"/>
    <property type="match status" value="1"/>
</dbReference>
<evidence type="ECO:0000256" key="1">
    <source>
        <dbReference type="SAM" id="MobiDB-lite"/>
    </source>
</evidence>
<reference evidence="2 3" key="1">
    <citation type="submission" date="2024-06" db="EMBL/GenBank/DDBJ databases">
        <title>A chromosome-level genome assembly of beet webworm, Loxostege sticticalis.</title>
        <authorList>
            <person name="Zhang Y."/>
        </authorList>
    </citation>
    <scope>NUCLEOTIDE SEQUENCE [LARGE SCALE GENOMIC DNA]</scope>
    <source>
        <strain evidence="2">AQ026</strain>
        <tissue evidence="2">Whole body</tissue>
    </source>
</reference>
<comment type="caution">
    <text evidence="2">The sequence shown here is derived from an EMBL/GenBank/DDBJ whole genome shotgun (WGS) entry which is preliminary data.</text>
</comment>
<dbReference type="EMBL" id="JBEUOH010000023">
    <property type="protein sequence ID" value="KAL0861570.1"/>
    <property type="molecule type" value="Genomic_DNA"/>
</dbReference>
<evidence type="ECO:0000313" key="2">
    <source>
        <dbReference type="EMBL" id="KAL0861570.1"/>
    </source>
</evidence>
<sequence length="319" mass="36603">MQRKRKEEDKYHLLKKIRRLEKKIISLPESDEEVREIEEGEIESDKENDLQEVEFLEECILDENKEDDLEEEVLNILGVAPAPAPIKESLHKQIAERWCEILNKGLKKEEKETITKENPAFENVPKMTAPKLNKEVAAALNDTAKRRDQVIENRQKQMSTALACIGQALQLCLGDKKNLTIIKKMNEAGRLLCDSIFLETKARRNLVLSTINKDLKESLQETESADYLFGENLTEKIKTAKAVQKSGKELKVDERKKTFARQPEVSIPKSHKARTLNWRGPPQAGAPQRFQRSGGPAFNRQTRVNKKNEDKEAPRRGKK</sequence>